<comment type="catalytic activity">
    <reaction evidence="1">
        <text>ATP + protein L-histidine = ADP + protein N-phospho-L-histidine.</text>
        <dbReference type="EC" id="2.7.13.3"/>
    </reaction>
</comment>
<dbReference type="InterPro" id="IPR052162">
    <property type="entry name" value="Sensor_kinase/Photoreceptor"/>
</dbReference>
<dbReference type="PROSITE" id="PS50109">
    <property type="entry name" value="HIS_KIN"/>
    <property type="match status" value="1"/>
</dbReference>
<dbReference type="SUPFAM" id="SSF55874">
    <property type="entry name" value="ATPase domain of HSP90 chaperone/DNA topoisomerase II/histidine kinase"/>
    <property type="match status" value="1"/>
</dbReference>
<dbReference type="RefSeq" id="WP_162441395.1">
    <property type="nucleotide sequence ID" value="NZ_CP048222.1"/>
</dbReference>
<keyword evidence="8" id="KW-1185">Reference proteome</keyword>
<dbReference type="GO" id="GO:0007165">
    <property type="term" value="P:signal transduction"/>
    <property type="evidence" value="ECO:0007669"/>
    <property type="project" value="UniProtKB-ARBA"/>
</dbReference>
<dbReference type="Gene3D" id="3.30.565.10">
    <property type="entry name" value="Histidine kinase-like ATPase, C-terminal domain"/>
    <property type="match status" value="1"/>
</dbReference>
<keyword evidence="3" id="KW-0597">Phosphoprotein</keyword>
<evidence type="ECO:0000313" key="8">
    <source>
        <dbReference type="Proteomes" id="UP000480178"/>
    </source>
</evidence>
<name>A0A6C0GBP3_9BACT</name>
<evidence type="ECO:0000256" key="4">
    <source>
        <dbReference type="ARBA" id="ARBA00022679"/>
    </source>
</evidence>
<evidence type="ECO:0000256" key="2">
    <source>
        <dbReference type="ARBA" id="ARBA00012438"/>
    </source>
</evidence>
<gene>
    <name evidence="7" type="ORF">GXP67_00775</name>
</gene>
<dbReference type="EMBL" id="CP048222">
    <property type="protein sequence ID" value="QHT65308.1"/>
    <property type="molecule type" value="Genomic_DNA"/>
</dbReference>
<dbReference type="AlphaFoldDB" id="A0A6C0GBP3"/>
<dbReference type="InterPro" id="IPR005467">
    <property type="entry name" value="His_kinase_dom"/>
</dbReference>
<dbReference type="PANTHER" id="PTHR43304:SF1">
    <property type="entry name" value="PAC DOMAIN-CONTAINING PROTEIN"/>
    <property type="match status" value="1"/>
</dbReference>
<organism evidence="7 8">
    <name type="scientific">Rhodocytophaga rosea</name>
    <dbReference type="NCBI Taxonomy" id="2704465"/>
    <lineage>
        <taxon>Bacteria</taxon>
        <taxon>Pseudomonadati</taxon>
        <taxon>Bacteroidota</taxon>
        <taxon>Cytophagia</taxon>
        <taxon>Cytophagales</taxon>
        <taxon>Rhodocytophagaceae</taxon>
        <taxon>Rhodocytophaga</taxon>
    </lineage>
</organism>
<feature type="domain" description="Histidine kinase" evidence="6">
    <location>
        <begin position="1"/>
        <end position="177"/>
    </location>
</feature>
<evidence type="ECO:0000313" key="7">
    <source>
        <dbReference type="EMBL" id="QHT65308.1"/>
    </source>
</evidence>
<evidence type="ECO:0000256" key="1">
    <source>
        <dbReference type="ARBA" id="ARBA00000085"/>
    </source>
</evidence>
<dbReference type="FunFam" id="3.30.565.10:FF:000006">
    <property type="entry name" value="Sensor histidine kinase WalK"/>
    <property type="match status" value="1"/>
</dbReference>
<dbReference type="PANTHER" id="PTHR43304">
    <property type="entry name" value="PHYTOCHROME-LIKE PROTEIN CPH1"/>
    <property type="match status" value="1"/>
</dbReference>
<protein>
    <recommendedName>
        <fullName evidence="2">histidine kinase</fullName>
        <ecNumber evidence="2">2.7.13.3</ecNumber>
    </recommendedName>
</protein>
<evidence type="ECO:0000256" key="5">
    <source>
        <dbReference type="ARBA" id="ARBA00022777"/>
    </source>
</evidence>
<dbReference type="Proteomes" id="UP000480178">
    <property type="component" value="Chromosome"/>
</dbReference>
<dbReference type="SMART" id="SM00387">
    <property type="entry name" value="HATPase_c"/>
    <property type="match status" value="1"/>
</dbReference>
<evidence type="ECO:0000256" key="3">
    <source>
        <dbReference type="ARBA" id="ARBA00022553"/>
    </source>
</evidence>
<reference evidence="7 8" key="1">
    <citation type="submission" date="2020-01" db="EMBL/GenBank/DDBJ databases">
        <authorList>
            <person name="Kim M.K."/>
        </authorList>
    </citation>
    <scope>NUCLEOTIDE SEQUENCE [LARGE SCALE GENOMIC DNA]</scope>
    <source>
        <strain evidence="7 8">172606-1</strain>
    </source>
</reference>
<dbReference type="EC" id="2.7.13.3" evidence="2"/>
<proteinExistence type="predicted"/>
<keyword evidence="4" id="KW-0808">Transferase</keyword>
<dbReference type="InterPro" id="IPR003594">
    <property type="entry name" value="HATPase_dom"/>
</dbReference>
<dbReference type="Pfam" id="PF02518">
    <property type="entry name" value="HATPase_c"/>
    <property type="match status" value="1"/>
</dbReference>
<accession>A0A6C0GBP3</accession>
<dbReference type="InterPro" id="IPR004358">
    <property type="entry name" value="Sig_transdc_His_kin-like_C"/>
</dbReference>
<keyword evidence="5 7" id="KW-0418">Kinase</keyword>
<sequence>MIHTSIGRFKGTIADLTQISKIGKENAQSGGMVNISDTIEEVLLDMRREMEETGVQLAVDMKECPQISFSKKNLKSVIYNLLSNAIKYRALNGPAHIQVSCHQTPEYVVLSIKDNGLGIDLTKKNKIFAMFTRLHTHVEGIGIGLYMVKKILENAGGRIEVDSKVGEGSTFSVYFKK</sequence>
<evidence type="ECO:0000259" key="6">
    <source>
        <dbReference type="PROSITE" id="PS50109"/>
    </source>
</evidence>
<dbReference type="KEGG" id="rhoz:GXP67_00775"/>
<dbReference type="InterPro" id="IPR036890">
    <property type="entry name" value="HATPase_C_sf"/>
</dbReference>
<dbReference type="PRINTS" id="PR00344">
    <property type="entry name" value="BCTRLSENSOR"/>
</dbReference>
<dbReference type="GO" id="GO:0004673">
    <property type="term" value="F:protein histidine kinase activity"/>
    <property type="evidence" value="ECO:0007669"/>
    <property type="project" value="UniProtKB-EC"/>
</dbReference>